<keyword evidence="4" id="KW-0472">Membrane</keyword>
<feature type="region of interest" description="Disordered" evidence="3">
    <location>
        <begin position="653"/>
        <end position="704"/>
    </location>
</feature>
<feature type="compositionally biased region" description="Polar residues" evidence="3">
    <location>
        <begin position="669"/>
        <end position="690"/>
    </location>
</feature>
<dbReference type="InterPro" id="IPR050327">
    <property type="entry name" value="Proton-linked_MCT"/>
</dbReference>
<dbReference type="CDD" id="cd17352">
    <property type="entry name" value="MFS_MCT_SLC16"/>
    <property type="match status" value="1"/>
</dbReference>
<accession>A0A9P8TP97</accession>
<feature type="region of interest" description="Disordered" evidence="3">
    <location>
        <begin position="429"/>
        <end position="472"/>
    </location>
</feature>
<feature type="region of interest" description="Disordered" evidence="3">
    <location>
        <begin position="845"/>
        <end position="868"/>
    </location>
</feature>
<evidence type="ECO:0000259" key="5">
    <source>
        <dbReference type="PROSITE" id="PS50850"/>
    </source>
</evidence>
<keyword evidence="4" id="KW-1133">Transmembrane helix</keyword>
<feature type="transmembrane region" description="Helical" evidence="4">
    <location>
        <begin position="1007"/>
        <end position="1027"/>
    </location>
</feature>
<feature type="region of interest" description="Disordered" evidence="3">
    <location>
        <begin position="189"/>
        <end position="232"/>
    </location>
</feature>
<dbReference type="InterPro" id="IPR036259">
    <property type="entry name" value="MFS_trans_sf"/>
</dbReference>
<feature type="domain" description="Major facilitator superfamily (MFS) profile" evidence="5">
    <location>
        <begin position="879"/>
        <end position="1272"/>
    </location>
</feature>
<dbReference type="Gene3D" id="1.20.1250.20">
    <property type="entry name" value="MFS general substrate transporter like domains"/>
    <property type="match status" value="2"/>
</dbReference>
<comment type="subcellular location">
    <subcellularLocation>
        <location evidence="1">Membrane</location>
        <topology evidence="1">Multi-pass membrane protein</topology>
    </subcellularLocation>
</comment>
<evidence type="ECO:0000313" key="7">
    <source>
        <dbReference type="Proteomes" id="UP000774326"/>
    </source>
</evidence>
<dbReference type="InterPro" id="IPR011701">
    <property type="entry name" value="MFS"/>
</dbReference>
<keyword evidence="4" id="KW-0812">Transmembrane</keyword>
<feature type="transmembrane region" description="Helical" evidence="4">
    <location>
        <begin position="1158"/>
        <end position="1177"/>
    </location>
</feature>
<dbReference type="Pfam" id="PF25823">
    <property type="entry name" value="Ams2-SPT21_N"/>
    <property type="match status" value="1"/>
</dbReference>
<evidence type="ECO:0000256" key="3">
    <source>
        <dbReference type="SAM" id="MobiDB-lite"/>
    </source>
</evidence>
<keyword evidence="7" id="KW-1185">Reference proteome</keyword>
<dbReference type="InterPro" id="IPR020846">
    <property type="entry name" value="MFS_dom"/>
</dbReference>
<gene>
    <name evidence="6" type="ORF">WICPIJ_002844</name>
</gene>
<evidence type="ECO:0000256" key="2">
    <source>
        <dbReference type="ARBA" id="ARBA00006727"/>
    </source>
</evidence>
<proteinExistence type="inferred from homology"/>
<comment type="caution">
    <text evidence="6">The sequence shown here is derived from an EMBL/GenBank/DDBJ whole genome shotgun (WGS) entry which is preliminary data.</text>
</comment>
<feature type="compositionally biased region" description="Low complexity" evidence="3">
    <location>
        <begin position="319"/>
        <end position="347"/>
    </location>
</feature>
<dbReference type="GO" id="GO:0022857">
    <property type="term" value="F:transmembrane transporter activity"/>
    <property type="evidence" value="ECO:0007669"/>
    <property type="project" value="InterPro"/>
</dbReference>
<feature type="region of interest" description="Disordered" evidence="3">
    <location>
        <begin position="360"/>
        <end position="383"/>
    </location>
</feature>
<organism evidence="6 7">
    <name type="scientific">Wickerhamomyces pijperi</name>
    <name type="common">Yeast</name>
    <name type="synonym">Pichia pijperi</name>
    <dbReference type="NCBI Taxonomy" id="599730"/>
    <lineage>
        <taxon>Eukaryota</taxon>
        <taxon>Fungi</taxon>
        <taxon>Dikarya</taxon>
        <taxon>Ascomycota</taxon>
        <taxon>Saccharomycotina</taxon>
        <taxon>Saccharomycetes</taxon>
        <taxon>Phaffomycetales</taxon>
        <taxon>Wickerhamomycetaceae</taxon>
        <taxon>Wickerhamomyces</taxon>
    </lineage>
</organism>
<dbReference type="PANTHER" id="PTHR11360:SF177">
    <property type="entry name" value="RIBOFLAVIN TRANSPORTER MCH5"/>
    <property type="match status" value="1"/>
</dbReference>
<dbReference type="AlphaFoldDB" id="A0A9P8TP97"/>
<dbReference type="EMBL" id="JAEUBG010001571">
    <property type="protein sequence ID" value="KAH3686176.1"/>
    <property type="molecule type" value="Genomic_DNA"/>
</dbReference>
<feature type="transmembrane region" description="Helical" evidence="4">
    <location>
        <begin position="1219"/>
        <end position="1241"/>
    </location>
</feature>
<feature type="region of interest" description="Disordered" evidence="3">
    <location>
        <begin position="161"/>
        <end position="180"/>
    </location>
</feature>
<feature type="transmembrane region" description="Helical" evidence="4">
    <location>
        <begin position="1183"/>
        <end position="1207"/>
    </location>
</feature>
<feature type="transmembrane region" description="Helical" evidence="4">
    <location>
        <begin position="920"/>
        <end position="938"/>
    </location>
</feature>
<comment type="similarity">
    <text evidence="2">Belongs to the major facilitator superfamily. Monocarboxylate porter (TC 2.A.1.13) family.</text>
</comment>
<dbReference type="PANTHER" id="PTHR11360">
    <property type="entry name" value="MONOCARBOXYLATE TRANSPORTER"/>
    <property type="match status" value="1"/>
</dbReference>
<dbReference type="SUPFAM" id="SSF103473">
    <property type="entry name" value="MFS general substrate transporter"/>
    <property type="match status" value="1"/>
</dbReference>
<feature type="compositionally biased region" description="Polar residues" evidence="3">
    <location>
        <begin position="852"/>
        <end position="861"/>
    </location>
</feature>
<feature type="region of interest" description="Disordered" evidence="3">
    <location>
        <begin position="318"/>
        <end position="347"/>
    </location>
</feature>
<feature type="compositionally biased region" description="Polar residues" evidence="3">
    <location>
        <begin position="206"/>
        <end position="221"/>
    </location>
</feature>
<dbReference type="GO" id="GO:0032218">
    <property type="term" value="P:riboflavin transport"/>
    <property type="evidence" value="ECO:0007669"/>
    <property type="project" value="TreeGrafter"/>
</dbReference>
<dbReference type="PROSITE" id="PS50850">
    <property type="entry name" value="MFS"/>
    <property type="match status" value="1"/>
</dbReference>
<sequence>MRATALPSLPEMPMRNAEDTQSMQLKVLYSLDNNNFLARTPNTFQVRTARVVLPGQSNLITLGVIPIKEAIIPIINASPELFEDFSVDYSIYVKDVSEEDEPFVGHGLVSKFVNPDLANQLSEELLIPGRVCSSFTSFLGNGGGRETLEIKLKLVRVKRVHTPQPQQQSQQEQHIPMPVQQTAPVEVIVKAPQRSRKSTRKPSITRAPSRQPNFIQTSEPTSAYKRPYPQDKSEDEVFMQPQYPPNRKFNTAPAQRAVRTQSLPAFEQSFINNMGPKSNVRNFPPESIARRIHMADKQNSLAKSNPNYEPVHSRFNNLQKSENQSQQQKQQQQQQQQNHQQQHQNTQTAEIQLPPTATFLHPAASTSNSVTDNKPLKESKSNQITCSNPNCNAICEDNWHYYQAKEDGPVESICNQCFIFIRERGVMRPKGKTIQPKRKKQKTDRRNANLNSDPPSTIPSSSPPPVLTPVDDKKTLNQQNRQAGDTPADNGFINSSDPLSEFDHIIHNSDLDFQIGPLTDIDPLPVKSIEPSNLSIGKENRPPPIQLKKYNDQSNFEKMLVRSFSGYPISSASPSALINTGATQSDSPGNWLMPDIFQDIDLSRAAITPAATLIVDTPRDAATCNTLPIESPEKTTPLPSVASQHKIVKKKINGAFPSSPPPPFRDQQTDIGVNGTSCESSPTDQDSMMNDDQKKTGLDNNSSTNWASIDSDFTRLSSDDGNNILTGGSSNKDNIGTKLVLKADSEGSITLAERIYLKGRFNLHIHGVQLEVYSNRSNQYAVSHKFTQILITNKVMTASQNRRRLSHITSTIFSKDNNTSTKENNQTNENTYELQPIRSQEELIGSGGEDQGFTQEESAGNSDFDPTEITEAPDGGLTAWLVVLGGSLAACCNLGVMNSIGSIQTYIQSHETLQTASLTSIGWCFSVYFFFALGAAILTGSSFDSNGARFSLIVGNLLLTGGLVATASCTTVWQFVLAFGIVTALGTSFILTAILGSTAHWFDKKRGTALGFVSVGGSLGAVLWTLMFRQLFPKWGFSWTMRFLALICCVTLCVCTFLIKDRRVKSKQPTDVPLWKKLEGSLVIQDLFTDFRLSLLTVSVFLAEFSLIACSSYIGSYVVYKGFSESDAFLVIITYNACGILGRYIPNMAADFIGSFNVLCVTVAICTVLILVLWLPFGASLGVMYAFAALYGFFSCSILSLTPVCCGQIGKTKDFGKRYGTIFFVSSFGNLISLPLCGAIIKDGSGYNWLLVFAGLLEAVSLVFWITTRVYCAGFNFKKF</sequence>
<dbReference type="Pfam" id="PF07690">
    <property type="entry name" value="MFS_1"/>
    <property type="match status" value="1"/>
</dbReference>
<evidence type="ECO:0000256" key="1">
    <source>
        <dbReference type="ARBA" id="ARBA00004141"/>
    </source>
</evidence>
<dbReference type="Proteomes" id="UP000774326">
    <property type="component" value="Unassembled WGS sequence"/>
</dbReference>
<dbReference type="GO" id="GO:0016020">
    <property type="term" value="C:membrane"/>
    <property type="evidence" value="ECO:0007669"/>
    <property type="project" value="UniProtKB-SubCell"/>
</dbReference>
<dbReference type="InterPro" id="IPR057725">
    <property type="entry name" value="Ams2-SPT21_N"/>
</dbReference>
<dbReference type="OrthoDB" id="3979586at2759"/>
<feature type="transmembrane region" description="Helical" evidence="4">
    <location>
        <begin position="1093"/>
        <end position="1116"/>
    </location>
</feature>
<reference evidence="6" key="2">
    <citation type="submission" date="2021-01" db="EMBL/GenBank/DDBJ databases">
        <authorList>
            <person name="Schikora-Tamarit M.A."/>
        </authorList>
    </citation>
    <scope>NUCLEOTIDE SEQUENCE</scope>
    <source>
        <strain evidence="6">CBS2887</strain>
    </source>
</reference>
<evidence type="ECO:0000313" key="6">
    <source>
        <dbReference type="EMBL" id="KAH3686176.1"/>
    </source>
</evidence>
<name>A0A9P8TP97_WICPI</name>
<feature type="compositionally biased region" description="Basic residues" evidence="3">
    <location>
        <begin position="429"/>
        <end position="443"/>
    </location>
</feature>
<feature type="compositionally biased region" description="Low complexity" evidence="3">
    <location>
        <begin position="163"/>
        <end position="178"/>
    </location>
</feature>
<feature type="transmembrane region" description="Helical" evidence="4">
    <location>
        <begin position="1247"/>
        <end position="1272"/>
    </location>
</feature>
<protein>
    <recommendedName>
        <fullName evidence="5">Major facilitator superfamily (MFS) profile domain-containing protein</fullName>
    </recommendedName>
</protein>
<reference evidence="6" key="1">
    <citation type="journal article" date="2021" name="Open Biol.">
        <title>Shared evolutionary footprints suggest mitochondrial oxidative damage underlies multiple complex I losses in fungi.</title>
        <authorList>
            <person name="Schikora-Tamarit M.A."/>
            <person name="Marcet-Houben M."/>
            <person name="Nosek J."/>
            <person name="Gabaldon T."/>
        </authorList>
    </citation>
    <scope>NUCLEOTIDE SEQUENCE</scope>
    <source>
        <strain evidence="6">CBS2887</strain>
    </source>
</reference>
<feature type="region of interest" description="Disordered" evidence="3">
    <location>
        <begin position="810"/>
        <end position="831"/>
    </location>
</feature>
<feature type="transmembrane region" description="Helical" evidence="4">
    <location>
        <begin position="1128"/>
        <end position="1146"/>
    </location>
</feature>
<feature type="transmembrane region" description="Helical" evidence="4">
    <location>
        <begin position="1039"/>
        <end position="1059"/>
    </location>
</feature>
<evidence type="ECO:0000256" key="4">
    <source>
        <dbReference type="SAM" id="Phobius"/>
    </source>
</evidence>
<feature type="transmembrane region" description="Helical" evidence="4">
    <location>
        <begin position="973"/>
        <end position="995"/>
    </location>
</feature>